<dbReference type="GO" id="GO:1902388">
    <property type="term" value="F:ceramide 1-phosphate transfer activity"/>
    <property type="evidence" value="ECO:0007669"/>
    <property type="project" value="TreeGrafter"/>
</dbReference>
<dbReference type="PANTHER" id="PTHR10219:SF43">
    <property type="entry name" value="GLYCOLIPID TRANSFER PROTEIN DOMAIN-CONTAINING PROTEIN"/>
    <property type="match status" value="1"/>
</dbReference>
<dbReference type="SUPFAM" id="SSF110004">
    <property type="entry name" value="Glycolipid transfer protein, GLTP"/>
    <property type="match status" value="1"/>
</dbReference>
<dbReference type="InterPro" id="IPR014830">
    <property type="entry name" value="Glycolipid_transfer_prot_dom"/>
</dbReference>
<evidence type="ECO:0000313" key="3">
    <source>
        <dbReference type="Proteomes" id="UP000241769"/>
    </source>
</evidence>
<gene>
    <name evidence="2" type="ORF">PROFUN_06700</name>
</gene>
<dbReference type="Gene3D" id="1.10.3520.10">
    <property type="entry name" value="Glycolipid transfer protein"/>
    <property type="match status" value="1"/>
</dbReference>
<dbReference type="Pfam" id="PF08718">
    <property type="entry name" value="GLTP"/>
    <property type="match status" value="1"/>
</dbReference>
<feature type="domain" description="Glycolipid transfer protein" evidence="1">
    <location>
        <begin position="13"/>
        <end position="113"/>
    </location>
</feature>
<dbReference type="InterPro" id="IPR036497">
    <property type="entry name" value="GLTP_sf"/>
</dbReference>
<dbReference type="GO" id="GO:1902387">
    <property type="term" value="F:ceramide 1-phosphate binding"/>
    <property type="evidence" value="ECO:0007669"/>
    <property type="project" value="TreeGrafter"/>
</dbReference>
<dbReference type="PANTHER" id="PTHR10219">
    <property type="entry name" value="GLYCOLIPID TRANSFER PROTEIN-RELATED"/>
    <property type="match status" value="1"/>
</dbReference>
<proteinExistence type="predicted"/>
<dbReference type="EMBL" id="MDYQ01000093">
    <property type="protein sequence ID" value="PRP82923.1"/>
    <property type="molecule type" value="Genomic_DNA"/>
</dbReference>
<protein>
    <submittedName>
        <fullName evidence="2">Glycolipid transfer protein domain-containing protein 1-like</fullName>
    </submittedName>
</protein>
<dbReference type="OrthoDB" id="116883at2759"/>
<sequence length="152" mass="17385">MLDGMYGKGSKQEKTKEINSVHQIIVYEVNNHITETYIRSNASRTILRLVRALDFVAAFMERLKKEPNIAFRDVVQQSYEEKLAPFHSWPARKAVGVATYTLPSRNDFLMTIGAKEDVLNEGGSYDVLVGDLQLVCDISFKYFTEYDLQNLP</sequence>
<dbReference type="GO" id="GO:0016020">
    <property type="term" value="C:membrane"/>
    <property type="evidence" value="ECO:0007669"/>
    <property type="project" value="TreeGrafter"/>
</dbReference>
<accession>A0A2P6NG35</accession>
<organism evidence="2 3">
    <name type="scientific">Planoprotostelium fungivorum</name>
    <dbReference type="NCBI Taxonomy" id="1890364"/>
    <lineage>
        <taxon>Eukaryota</taxon>
        <taxon>Amoebozoa</taxon>
        <taxon>Evosea</taxon>
        <taxon>Variosea</taxon>
        <taxon>Cavosteliida</taxon>
        <taxon>Cavosteliaceae</taxon>
        <taxon>Planoprotostelium</taxon>
    </lineage>
</organism>
<evidence type="ECO:0000259" key="1">
    <source>
        <dbReference type="Pfam" id="PF08718"/>
    </source>
</evidence>
<name>A0A2P6NG35_9EUKA</name>
<dbReference type="AlphaFoldDB" id="A0A2P6NG35"/>
<keyword evidence="3" id="KW-1185">Reference proteome</keyword>
<dbReference type="GO" id="GO:0005829">
    <property type="term" value="C:cytosol"/>
    <property type="evidence" value="ECO:0007669"/>
    <property type="project" value="TreeGrafter"/>
</dbReference>
<dbReference type="InParanoid" id="A0A2P6NG35"/>
<reference evidence="2 3" key="1">
    <citation type="journal article" date="2018" name="Genome Biol. Evol.">
        <title>Multiple Roots of Fruiting Body Formation in Amoebozoa.</title>
        <authorList>
            <person name="Hillmann F."/>
            <person name="Forbes G."/>
            <person name="Novohradska S."/>
            <person name="Ferling I."/>
            <person name="Riege K."/>
            <person name="Groth M."/>
            <person name="Westermann M."/>
            <person name="Marz M."/>
            <person name="Spaller T."/>
            <person name="Winckler T."/>
            <person name="Schaap P."/>
            <person name="Glockner G."/>
        </authorList>
    </citation>
    <scope>NUCLEOTIDE SEQUENCE [LARGE SCALE GENOMIC DNA]</scope>
    <source>
        <strain evidence="2 3">Jena</strain>
    </source>
</reference>
<comment type="caution">
    <text evidence="2">The sequence shown here is derived from an EMBL/GenBank/DDBJ whole genome shotgun (WGS) entry which is preliminary data.</text>
</comment>
<evidence type="ECO:0000313" key="2">
    <source>
        <dbReference type="EMBL" id="PRP82923.1"/>
    </source>
</evidence>
<dbReference type="Proteomes" id="UP000241769">
    <property type="component" value="Unassembled WGS sequence"/>
</dbReference>